<accession>A0A4Z1DWE3</accession>
<protein>
    <submittedName>
        <fullName evidence="4">Membrane-flanked domain</fullName>
    </submittedName>
</protein>
<dbReference type="OrthoDB" id="4121259at2"/>
<evidence type="ECO:0000313" key="5">
    <source>
        <dbReference type="Proteomes" id="UP000297318"/>
    </source>
</evidence>
<dbReference type="AlphaFoldDB" id="A0A4Z1DWE3"/>
<name>A0A4Z1DWE3_9MICO</name>
<sequence length="530" mass="56175">MTAPSPRVDDEASVPDDDEHLPDPGDPRWQRRPLRSLVVQCVRTLLTSGALVAWIWRNEIEGWVRGEELEVGFAVVAGGVVLGVALLIVIGHAAGWHRYRFAVTDHGLHVRSGVLSTVATTYAPERIDGVEIREPLLERIAGLATLKVEVSGGGTSGTEIPGLPLEAARAWRSRLLEHRHEVVAKRVAAGVATAGTSPGADGDDGDDGDGDGDGVSNGAGADAAAAPPEDRGRLVLALGPDRARRYTLRSVQPWLAAAACLVFFVLAVLDAIQGGVAAAIGLVIAAGAAGVGAVRSAIERWRRVATWEVHDAGGDLAVSRGRLNRRRTTVRAGRVSAIDLSQGPIDRRSGWWTLTVSVTALGSSTGEDGAGTVAVAASVDEVVPLVATLMSGLDEAMLTEVRTALRAARPPSTWIGSQRYGRLLAPISWESHGLLVDASHVLSRTGRWTRSVRVIDRARIQTTALEQDPRDRRHGGANLTVHLPPGPVARTVWPYLELERATALRDELVLSRPRGDARRAEGGARPGPVA</sequence>
<proteinExistence type="predicted"/>
<dbReference type="RefSeq" id="WP_135850931.1">
    <property type="nucleotide sequence ID" value="NZ_RHPJ01000005.1"/>
</dbReference>
<feature type="transmembrane region" description="Helical" evidence="2">
    <location>
        <begin position="37"/>
        <end position="56"/>
    </location>
</feature>
<evidence type="ECO:0000256" key="1">
    <source>
        <dbReference type="SAM" id="MobiDB-lite"/>
    </source>
</evidence>
<dbReference type="Pfam" id="PF03703">
    <property type="entry name" value="bPH_2"/>
    <property type="match status" value="3"/>
</dbReference>
<keyword evidence="2" id="KW-0812">Transmembrane</keyword>
<feature type="transmembrane region" description="Helical" evidence="2">
    <location>
        <begin position="71"/>
        <end position="90"/>
    </location>
</feature>
<feature type="compositionally biased region" description="Low complexity" evidence="1">
    <location>
        <begin position="214"/>
        <end position="227"/>
    </location>
</feature>
<reference evidence="4 5" key="1">
    <citation type="submission" date="2018-11" db="EMBL/GenBank/DDBJ databases">
        <title>Complete genome sequencing of the Actinobacteria Serinibacter sp. K3-2.</title>
        <authorList>
            <person name="Rakitin A.L."/>
            <person name="Beletsky A.V."/>
            <person name="Mardanov A.V."/>
            <person name="Ravin N.V."/>
            <person name="Gromova A.S."/>
            <person name="Filippova S.N."/>
            <person name="Gal'Chenko V.F."/>
        </authorList>
    </citation>
    <scope>NUCLEOTIDE SEQUENCE [LARGE SCALE GENOMIC DNA]</scope>
    <source>
        <strain evidence="4 5">K3-2</strain>
    </source>
</reference>
<feature type="transmembrane region" description="Helical" evidence="2">
    <location>
        <begin position="251"/>
        <end position="269"/>
    </location>
</feature>
<feature type="compositionally biased region" description="Acidic residues" evidence="1">
    <location>
        <begin position="11"/>
        <end position="20"/>
    </location>
</feature>
<keyword evidence="5" id="KW-1185">Reference proteome</keyword>
<feature type="domain" description="YdbS-like PH" evidence="3">
    <location>
        <begin position="307"/>
        <end position="362"/>
    </location>
</feature>
<evidence type="ECO:0000256" key="2">
    <source>
        <dbReference type="SAM" id="Phobius"/>
    </source>
</evidence>
<feature type="domain" description="YdbS-like PH" evidence="3">
    <location>
        <begin position="433"/>
        <end position="507"/>
    </location>
</feature>
<evidence type="ECO:0000259" key="3">
    <source>
        <dbReference type="Pfam" id="PF03703"/>
    </source>
</evidence>
<organism evidence="4 5">
    <name type="scientific">Serinibacter arcticus</name>
    <dbReference type="NCBI Taxonomy" id="1655435"/>
    <lineage>
        <taxon>Bacteria</taxon>
        <taxon>Bacillati</taxon>
        <taxon>Actinomycetota</taxon>
        <taxon>Actinomycetes</taxon>
        <taxon>Micrococcales</taxon>
        <taxon>Beutenbergiaceae</taxon>
        <taxon>Serinibacter</taxon>
    </lineage>
</organism>
<dbReference type="PANTHER" id="PTHR34473">
    <property type="entry name" value="UPF0699 TRANSMEMBRANE PROTEIN YDBS"/>
    <property type="match status" value="1"/>
</dbReference>
<comment type="caution">
    <text evidence="4">The sequence shown here is derived from an EMBL/GenBank/DDBJ whole genome shotgun (WGS) entry which is preliminary data.</text>
</comment>
<dbReference type="InterPro" id="IPR005182">
    <property type="entry name" value="YdbS-like_PH"/>
</dbReference>
<gene>
    <name evidence="4" type="ORF">SERN_2927</name>
</gene>
<keyword evidence="2" id="KW-1133">Transmembrane helix</keyword>
<dbReference type="Proteomes" id="UP000297318">
    <property type="component" value="Unassembled WGS sequence"/>
</dbReference>
<dbReference type="EMBL" id="RHPJ01000005">
    <property type="protein sequence ID" value="TGO03915.1"/>
    <property type="molecule type" value="Genomic_DNA"/>
</dbReference>
<feature type="region of interest" description="Disordered" evidence="1">
    <location>
        <begin position="193"/>
        <end position="228"/>
    </location>
</feature>
<dbReference type="PANTHER" id="PTHR34473:SF3">
    <property type="entry name" value="TRANSMEMBRANE PROTEIN-RELATED"/>
    <property type="match status" value="1"/>
</dbReference>
<feature type="region of interest" description="Disordered" evidence="1">
    <location>
        <begin position="1"/>
        <end position="28"/>
    </location>
</feature>
<feature type="transmembrane region" description="Helical" evidence="2">
    <location>
        <begin position="275"/>
        <end position="294"/>
    </location>
</feature>
<evidence type="ECO:0000313" key="4">
    <source>
        <dbReference type="EMBL" id="TGO03915.1"/>
    </source>
</evidence>
<feature type="compositionally biased region" description="Acidic residues" evidence="1">
    <location>
        <begin position="201"/>
        <end position="212"/>
    </location>
</feature>
<keyword evidence="2" id="KW-0472">Membrane</keyword>
<feature type="domain" description="YdbS-like PH" evidence="3">
    <location>
        <begin position="96"/>
        <end position="171"/>
    </location>
</feature>